<dbReference type="Proteomes" id="UP000294881">
    <property type="component" value="Unassembled WGS sequence"/>
</dbReference>
<dbReference type="Pfam" id="PF01863">
    <property type="entry name" value="YgjP-like"/>
    <property type="match status" value="1"/>
</dbReference>
<organism evidence="2 3">
    <name type="scientific">Camelimonas lactis</name>
    <dbReference type="NCBI Taxonomy" id="659006"/>
    <lineage>
        <taxon>Bacteria</taxon>
        <taxon>Pseudomonadati</taxon>
        <taxon>Pseudomonadota</taxon>
        <taxon>Alphaproteobacteria</taxon>
        <taxon>Hyphomicrobiales</taxon>
        <taxon>Chelatococcaceae</taxon>
        <taxon>Camelimonas</taxon>
    </lineage>
</organism>
<protein>
    <recommendedName>
        <fullName evidence="1">YgjP-like metallopeptidase domain-containing protein</fullName>
    </recommendedName>
</protein>
<dbReference type="InterPro" id="IPR002725">
    <property type="entry name" value="YgjP-like_metallopeptidase"/>
</dbReference>
<dbReference type="EMBL" id="SLWL01000011">
    <property type="protein sequence ID" value="TCO11824.1"/>
    <property type="molecule type" value="Genomic_DNA"/>
</dbReference>
<proteinExistence type="predicted"/>
<keyword evidence="3" id="KW-1185">Reference proteome</keyword>
<dbReference type="PANTHER" id="PTHR30399">
    <property type="entry name" value="UNCHARACTERIZED PROTEIN YGJP"/>
    <property type="match status" value="1"/>
</dbReference>
<name>A0A4R2GQG7_9HYPH</name>
<evidence type="ECO:0000259" key="1">
    <source>
        <dbReference type="Pfam" id="PF01863"/>
    </source>
</evidence>
<accession>A0A4R2GQG7</accession>
<dbReference type="Gene3D" id="3.30.2010.10">
    <property type="entry name" value="Metalloproteases ('zincins'), catalytic domain"/>
    <property type="match status" value="1"/>
</dbReference>
<comment type="caution">
    <text evidence="2">The sequence shown here is derived from an EMBL/GenBank/DDBJ whole genome shotgun (WGS) entry which is preliminary data.</text>
</comment>
<sequence>MVSVRSGEEIFQVILRRRHDARRFTLRVSQVTGEATLTMPPRGDVRAAVRFAESHGEWIAARLRRVPKRIEFRPGAIALVRGAPHPIVWQASARAVPVIAPHPDGGMMILVGGDPRHTPRRVQDFLRREAARDLEQAVTRHSRTLGVRARSITLRDQRTRWGSCTAAGRLNFSWRLIMAPPAVLDYLAAHEVCHLREMNHSERFWALVYNLCPGTDEAEAWLKAHGASLHRYGVGGDGDDAGAGTGEAVRPAV</sequence>
<gene>
    <name evidence="2" type="ORF">EV666_11199</name>
</gene>
<reference evidence="2 3" key="1">
    <citation type="submission" date="2019-03" db="EMBL/GenBank/DDBJ databases">
        <title>Genomic Encyclopedia of Type Strains, Phase IV (KMG-IV): sequencing the most valuable type-strain genomes for metagenomic binning, comparative biology and taxonomic classification.</title>
        <authorList>
            <person name="Goeker M."/>
        </authorList>
    </citation>
    <scope>NUCLEOTIDE SEQUENCE [LARGE SCALE GENOMIC DNA]</scope>
    <source>
        <strain evidence="2 3">DSM 22958</strain>
    </source>
</reference>
<dbReference type="PANTHER" id="PTHR30399:SF1">
    <property type="entry name" value="UTP PYROPHOSPHATASE"/>
    <property type="match status" value="1"/>
</dbReference>
<evidence type="ECO:0000313" key="3">
    <source>
        <dbReference type="Proteomes" id="UP000294881"/>
    </source>
</evidence>
<dbReference type="AlphaFoldDB" id="A0A4R2GQG7"/>
<evidence type="ECO:0000313" key="2">
    <source>
        <dbReference type="EMBL" id="TCO11824.1"/>
    </source>
</evidence>
<dbReference type="RefSeq" id="WP_245514404.1">
    <property type="nucleotide sequence ID" value="NZ_JBHUNN010000002.1"/>
</dbReference>
<feature type="domain" description="YgjP-like metallopeptidase" evidence="1">
    <location>
        <begin position="23"/>
        <end position="225"/>
    </location>
</feature>
<dbReference type="CDD" id="cd07344">
    <property type="entry name" value="M48_yhfN_like"/>
    <property type="match status" value="1"/>
</dbReference>
<dbReference type="InterPro" id="IPR053136">
    <property type="entry name" value="UTP_pyrophosphatase-like"/>
</dbReference>